<proteinExistence type="inferred from homology"/>
<protein>
    <submittedName>
        <fullName evidence="6">Chymotrypsin-like protease CTRL-1</fullName>
    </submittedName>
</protein>
<dbReference type="InterPro" id="IPR001314">
    <property type="entry name" value="Peptidase_S1A"/>
</dbReference>
<dbReference type="InterPro" id="IPR009003">
    <property type="entry name" value="Peptidase_S1_PA"/>
</dbReference>
<sequence>MRCSILLCVFAAIASAQVDANRIIDGQPAKVGQFPWQVLITVETPDGPKSCGGTLLSNRWVLTAAHCTKKNFHSYNIWLGKIAQSETEEGSQIVVVRRLIVHPDYDGDHTNDISLLESLTDINFTDNIKPIPRLPQKGSVLPADTTITVSGWGRTEDDGPGSFYLNYVELTTISNNKCWPNIGIVNDSVFCAVGHPSQATCQGDSGGPAVTYEGNVATLVGIVSFGPVKCRNEVSAFVRVEYFLDFIHEHTDRR</sequence>
<dbReference type="InterPro" id="IPR043504">
    <property type="entry name" value="Peptidase_S1_PA_chymotrypsin"/>
</dbReference>
<dbReference type="InterPro" id="IPR018114">
    <property type="entry name" value="TRYPSIN_HIS"/>
</dbReference>
<keyword evidence="1" id="KW-1015">Disulfide bond</keyword>
<dbReference type="Pfam" id="PF00089">
    <property type="entry name" value="Trypsin"/>
    <property type="match status" value="1"/>
</dbReference>
<name>A0ABM1NEX5_NICVS</name>
<evidence type="ECO:0000256" key="1">
    <source>
        <dbReference type="ARBA" id="ARBA00023157"/>
    </source>
</evidence>
<organism evidence="5 6">
    <name type="scientific">Nicrophorus vespilloides</name>
    <name type="common">Boreal carrion beetle</name>
    <dbReference type="NCBI Taxonomy" id="110193"/>
    <lineage>
        <taxon>Eukaryota</taxon>
        <taxon>Metazoa</taxon>
        <taxon>Ecdysozoa</taxon>
        <taxon>Arthropoda</taxon>
        <taxon>Hexapoda</taxon>
        <taxon>Insecta</taxon>
        <taxon>Pterygota</taxon>
        <taxon>Neoptera</taxon>
        <taxon>Endopterygota</taxon>
        <taxon>Coleoptera</taxon>
        <taxon>Polyphaga</taxon>
        <taxon>Staphyliniformia</taxon>
        <taxon>Silphidae</taxon>
        <taxon>Nicrophorinae</taxon>
        <taxon>Nicrophorus</taxon>
    </lineage>
</organism>
<dbReference type="Gene3D" id="2.40.10.10">
    <property type="entry name" value="Trypsin-like serine proteases"/>
    <property type="match status" value="1"/>
</dbReference>
<dbReference type="SMART" id="SM00020">
    <property type="entry name" value="Tryp_SPc"/>
    <property type="match status" value="1"/>
</dbReference>
<comment type="similarity">
    <text evidence="2">Belongs to the peptidase S1 family. CLIP subfamily.</text>
</comment>
<evidence type="ECO:0000256" key="2">
    <source>
        <dbReference type="ARBA" id="ARBA00024195"/>
    </source>
</evidence>
<dbReference type="PANTHER" id="PTHR24256">
    <property type="entry name" value="TRYPTASE-RELATED"/>
    <property type="match status" value="1"/>
</dbReference>
<feature type="chain" id="PRO_5046060946" evidence="3">
    <location>
        <begin position="21"/>
        <end position="254"/>
    </location>
</feature>
<dbReference type="InterPro" id="IPR051487">
    <property type="entry name" value="Ser/Thr_Proteases_Immune/Dev"/>
</dbReference>
<evidence type="ECO:0000313" key="6">
    <source>
        <dbReference type="RefSeq" id="XP_017785375.1"/>
    </source>
</evidence>
<feature type="domain" description="Peptidase S1" evidence="4">
    <location>
        <begin position="23"/>
        <end position="252"/>
    </location>
</feature>
<dbReference type="GeneID" id="108568679"/>
<evidence type="ECO:0000256" key="3">
    <source>
        <dbReference type="SAM" id="SignalP"/>
    </source>
</evidence>
<evidence type="ECO:0000313" key="5">
    <source>
        <dbReference type="Proteomes" id="UP000695000"/>
    </source>
</evidence>
<dbReference type="PROSITE" id="PS00134">
    <property type="entry name" value="TRYPSIN_HIS"/>
    <property type="match status" value="1"/>
</dbReference>
<reference evidence="6" key="1">
    <citation type="submission" date="2025-08" db="UniProtKB">
        <authorList>
            <consortium name="RefSeq"/>
        </authorList>
    </citation>
    <scope>IDENTIFICATION</scope>
    <source>
        <tissue evidence="6">Whole Larva</tissue>
    </source>
</reference>
<keyword evidence="3" id="KW-0732">Signal</keyword>
<dbReference type="CDD" id="cd00190">
    <property type="entry name" value="Tryp_SPc"/>
    <property type="match status" value="1"/>
</dbReference>
<evidence type="ECO:0000259" key="4">
    <source>
        <dbReference type="PROSITE" id="PS50240"/>
    </source>
</evidence>
<feature type="signal peptide" evidence="3">
    <location>
        <begin position="1"/>
        <end position="20"/>
    </location>
</feature>
<dbReference type="PROSITE" id="PS50240">
    <property type="entry name" value="TRYPSIN_DOM"/>
    <property type="match status" value="1"/>
</dbReference>
<dbReference type="PRINTS" id="PR00722">
    <property type="entry name" value="CHYMOTRYPSIN"/>
</dbReference>
<dbReference type="Proteomes" id="UP000695000">
    <property type="component" value="Unplaced"/>
</dbReference>
<dbReference type="SUPFAM" id="SSF50494">
    <property type="entry name" value="Trypsin-like serine proteases"/>
    <property type="match status" value="1"/>
</dbReference>
<accession>A0ABM1NEX5</accession>
<dbReference type="InterPro" id="IPR001254">
    <property type="entry name" value="Trypsin_dom"/>
</dbReference>
<keyword evidence="5" id="KW-1185">Reference proteome</keyword>
<dbReference type="RefSeq" id="XP_017785375.1">
    <property type="nucleotide sequence ID" value="XM_017929886.1"/>
</dbReference>
<gene>
    <name evidence="6" type="primary">LOC108568679</name>
</gene>